<reference evidence="3 4" key="1">
    <citation type="journal article" date="2018" name="Evol. Lett.">
        <title>Horizontal gene cluster transfer increased hallucinogenic mushroom diversity.</title>
        <authorList>
            <person name="Reynolds H.T."/>
            <person name="Vijayakumar V."/>
            <person name="Gluck-Thaler E."/>
            <person name="Korotkin H.B."/>
            <person name="Matheny P.B."/>
            <person name="Slot J.C."/>
        </authorList>
    </citation>
    <scope>NUCLEOTIDE SEQUENCE [LARGE SCALE GENOMIC DNA]</scope>
    <source>
        <strain evidence="3 4">SRW20</strain>
    </source>
</reference>
<gene>
    <name evidence="3" type="ORF">CVT26_006411</name>
</gene>
<dbReference type="InterPro" id="IPR024752">
    <property type="entry name" value="Myb/SANT-like_dom"/>
</dbReference>
<feature type="region of interest" description="Disordered" evidence="1">
    <location>
        <begin position="157"/>
        <end position="242"/>
    </location>
</feature>
<evidence type="ECO:0000256" key="1">
    <source>
        <dbReference type="SAM" id="MobiDB-lite"/>
    </source>
</evidence>
<feature type="compositionally biased region" description="Acidic residues" evidence="1">
    <location>
        <begin position="180"/>
        <end position="197"/>
    </location>
</feature>
<dbReference type="PANTHER" id="PTHR46929">
    <property type="entry name" value="EXPRESSED PROTEIN"/>
    <property type="match status" value="1"/>
</dbReference>
<organism evidence="3 4">
    <name type="scientific">Gymnopilus dilepis</name>
    <dbReference type="NCBI Taxonomy" id="231916"/>
    <lineage>
        <taxon>Eukaryota</taxon>
        <taxon>Fungi</taxon>
        <taxon>Dikarya</taxon>
        <taxon>Basidiomycota</taxon>
        <taxon>Agaricomycotina</taxon>
        <taxon>Agaricomycetes</taxon>
        <taxon>Agaricomycetidae</taxon>
        <taxon>Agaricales</taxon>
        <taxon>Agaricineae</taxon>
        <taxon>Hymenogastraceae</taxon>
        <taxon>Gymnopilus</taxon>
    </lineage>
</organism>
<evidence type="ECO:0000313" key="3">
    <source>
        <dbReference type="EMBL" id="PPQ97002.1"/>
    </source>
</evidence>
<evidence type="ECO:0000259" key="2">
    <source>
        <dbReference type="Pfam" id="PF12776"/>
    </source>
</evidence>
<sequence length="343" mass="37892">MPDSPPPPRPDSSKKQAKKAEDKAHWTLKDEVALLDFLASRSATGEGSGFKMIVFNEAAPLVNATLKAGAPKTGKSCQNKWNSFRTIYRVIQAIQARSGWTWSDETGASITPEMESQWAAFLRANPKAKPFKNKGWVHCQKMSQLMPSTLKGTHVFCPTQGTTGLDAPAVTSEPPSDQSQEMEEPEGSDEDVEEPEEPLPSLEEAVPEESSQPKTPTTPPRPSRKRERAGSDTPMPLSKRTKLNAATAIQGLTQSIDRFGDNMCKVLGGGSEHGSPARRQAAMAKALTERWLEFDDQCILHSVFEDNTKAADAYLSFKPDQSPFRRHWVGKKIRDARSSYNFF</sequence>
<feature type="compositionally biased region" description="Basic and acidic residues" evidence="1">
    <location>
        <begin position="11"/>
        <end position="23"/>
    </location>
</feature>
<protein>
    <recommendedName>
        <fullName evidence="2">Myb/SANT-like domain-containing protein</fullName>
    </recommendedName>
</protein>
<feature type="region of interest" description="Disordered" evidence="1">
    <location>
        <begin position="1"/>
        <end position="23"/>
    </location>
</feature>
<feature type="compositionally biased region" description="Low complexity" evidence="1">
    <location>
        <begin position="199"/>
        <end position="215"/>
    </location>
</feature>
<dbReference type="OrthoDB" id="3186724at2759"/>
<accession>A0A409Y1Y8</accession>
<dbReference type="STRING" id="231916.A0A409Y1Y8"/>
<dbReference type="Proteomes" id="UP000284706">
    <property type="component" value="Unassembled WGS sequence"/>
</dbReference>
<name>A0A409Y1Y8_9AGAR</name>
<proteinExistence type="predicted"/>
<feature type="compositionally biased region" description="Pro residues" evidence="1">
    <location>
        <begin position="1"/>
        <end position="10"/>
    </location>
</feature>
<dbReference type="Pfam" id="PF12776">
    <property type="entry name" value="Myb_DNA-bind_3"/>
    <property type="match status" value="1"/>
</dbReference>
<comment type="caution">
    <text evidence="3">The sequence shown here is derived from an EMBL/GenBank/DDBJ whole genome shotgun (WGS) entry which is preliminary data.</text>
</comment>
<dbReference type="EMBL" id="NHYE01001303">
    <property type="protein sequence ID" value="PPQ97002.1"/>
    <property type="molecule type" value="Genomic_DNA"/>
</dbReference>
<feature type="domain" description="Myb/SANT-like" evidence="2">
    <location>
        <begin position="25"/>
        <end position="118"/>
    </location>
</feature>
<dbReference type="InParanoid" id="A0A409Y1Y8"/>
<dbReference type="AlphaFoldDB" id="A0A409Y1Y8"/>
<dbReference type="PANTHER" id="PTHR46929:SF3">
    <property type="entry name" value="MYB_SANT-LIKE DOMAIN-CONTAINING PROTEIN"/>
    <property type="match status" value="1"/>
</dbReference>
<evidence type="ECO:0000313" key="4">
    <source>
        <dbReference type="Proteomes" id="UP000284706"/>
    </source>
</evidence>
<keyword evidence="4" id="KW-1185">Reference proteome</keyword>